<dbReference type="InterPro" id="IPR014710">
    <property type="entry name" value="RmlC-like_jellyroll"/>
</dbReference>
<dbReference type="InterPro" id="IPR051610">
    <property type="entry name" value="GPI/OXD"/>
</dbReference>
<evidence type="ECO:0000313" key="2">
    <source>
        <dbReference type="EMBL" id="QIR76605.1"/>
    </source>
</evidence>
<accession>A0A6G9VW54</accession>
<dbReference type="PANTHER" id="PTHR35848">
    <property type="entry name" value="OXALATE-BINDING PROTEIN"/>
    <property type="match status" value="1"/>
</dbReference>
<dbReference type="PANTHER" id="PTHR35848:SF6">
    <property type="entry name" value="CUPIN TYPE-2 DOMAIN-CONTAINING PROTEIN"/>
    <property type="match status" value="1"/>
</dbReference>
<protein>
    <submittedName>
        <fullName evidence="2">Cupin domain-containing protein</fullName>
    </submittedName>
</protein>
<gene>
    <name evidence="2" type="ORF">FA584_10525</name>
</gene>
<organism evidence="2 3">
    <name type="scientific">Sulfurospirillum diekertiae</name>
    <dbReference type="NCBI Taxonomy" id="1854492"/>
    <lineage>
        <taxon>Bacteria</taxon>
        <taxon>Pseudomonadati</taxon>
        <taxon>Campylobacterota</taxon>
        <taxon>Epsilonproteobacteria</taxon>
        <taxon>Campylobacterales</taxon>
        <taxon>Sulfurospirillaceae</taxon>
        <taxon>Sulfurospirillum</taxon>
    </lineage>
</organism>
<dbReference type="Pfam" id="PF07883">
    <property type="entry name" value="Cupin_2"/>
    <property type="match status" value="1"/>
</dbReference>
<dbReference type="InterPro" id="IPR011051">
    <property type="entry name" value="RmlC_Cupin_sf"/>
</dbReference>
<dbReference type="GO" id="GO:0046872">
    <property type="term" value="F:metal ion binding"/>
    <property type="evidence" value="ECO:0007669"/>
    <property type="project" value="UniProtKB-KW"/>
</dbReference>
<dbReference type="EMBL" id="CP039734">
    <property type="protein sequence ID" value="QIR76605.1"/>
    <property type="molecule type" value="Genomic_DNA"/>
</dbReference>
<evidence type="ECO:0000256" key="1">
    <source>
        <dbReference type="ARBA" id="ARBA00022723"/>
    </source>
</evidence>
<dbReference type="SUPFAM" id="SSF51182">
    <property type="entry name" value="RmlC-like cupins"/>
    <property type="match status" value="1"/>
</dbReference>
<evidence type="ECO:0000313" key="3">
    <source>
        <dbReference type="Proteomes" id="UP000502831"/>
    </source>
</evidence>
<sequence>MNPSGKNYSVRSLGNVTSLGRIELHEALSLTGSEVTINELPSGVSVPFVHAHKNNEEVYVVLSGKGWLYIDGDEFEIKEGDAFRIDPNGARCIKADNASTLRFICIQAKANSLEGFTQTDGIPVDVKPSWL</sequence>
<dbReference type="CDD" id="cd06985">
    <property type="entry name" value="cupin_BF4112"/>
    <property type="match status" value="1"/>
</dbReference>
<keyword evidence="1" id="KW-0479">Metal-binding</keyword>
<dbReference type="Proteomes" id="UP000502831">
    <property type="component" value="Chromosome"/>
</dbReference>
<dbReference type="RefSeq" id="WP_167750199.1">
    <property type="nucleotide sequence ID" value="NZ_CP039734.2"/>
</dbReference>
<dbReference type="AlphaFoldDB" id="A0A6G9VW54"/>
<reference evidence="2 3" key="1">
    <citation type="journal article" date="2017" name="Environ. Sci. Technol.">
        <title>Organohalide Respiration with Chlorinated Ethenes under Low pH Conditions.</title>
        <authorList>
            <person name="Yang Y."/>
            <person name="Capiro N.L."/>
            <person name="Marcet T.F."/>
            <person name="Yan J."/>
            <person name="Pennell K.D."/>
            <person name="Loffler F.E."/>
        </authorList>
    </citation>
    <scope>NUCLEOTIDE SEQUENCE [LARGE SCALE GENOMIC DNA]</scope>
    <source>
        <strain evidence="2 3">ACSDCE</strain>
    </source>
</reference>
<dbReference type="Gene3D" id="2.60.120.10">
    <property type="entry name" value="Jelly Rolls"/>
    <property type="match status" value="1"/>
</dbReference>
<proteinExistence type="predicted"/>
<name>A0A6G9VW54_9BACT</name>
<dbReference type="InterPro" id="IPR013096">
    <property type="entry name" value="Cupin_2"/>
</dbReference>